<feature type="compositionally biased region" description="Low complexity" evidence="1">
    <location>
        <begin position="57"/>
        <end position="67"/>
    </location>
</feature>
<sequence length="67" mass="6737">MQQVTGREGQASAGHGRGRRSCSVTGARRRRSCSGHGRGAGAPCSVTGHGSGGGVKGHTSAGFFRLK</sequence>
<comment type="caution">
    <text evidence="2">The sequence shown here is derived from an EMBL/GenBank/DDBJ whole genome shotgun (WGS) entry which is preliminary data.</text>
</comment>
<evidence type="ECO:0000313" key="2">
    <source>
        <dbReference type="EMBL" id="KAK8545990.1"/>
    </source>
</evidence>
<accession>A0ABR2DTC4</accession>
<name>A0ABR2DTC4_9ROSI</name>
<dbReference type="EMBL" id="JBBPBM010000023">
    <property type="protein sequence ID" value="KAK8545990.1"/>
    <property type="molecule type" value="Genomic_DNA"/>
</dbReference>
<gene>
    <name evidence="2" type="ORF">V6N12_026795</name>
</gene>
<organism evidence="2 3">
    <name type="scientific">Hibiscus sabdariffa</name>
    <name type="common">roselle</name>
    <dbReference type="NCBI Taxonomy" id="183260"/>
    <lineage>
        <taxon>Eukaryota</taxon>
        <taxon>Viridiplantae</taxon>
        <taxon>Streptophyta</taxon>
        <taxon>Embryophyta</taxon>
        <taxon>Tracheophyta</taxon>
        <taxon>Spermatophyta</taxon>
        <taxon>Magnoliopsida</taxon>
        <taxon>eudicotyledons</taxon>
        <taxon>Gunneridae</taxon>
        <taxon>Pentapetalae</taxon>
        <taxon>rosids</taxon>
        <taxon>malvids</taxon>
        <taxon>Malvales</taxon>
        <taxon>Malvaceae</taxon>
        <taxon>Malvoideae</taxon>
        <taxon>Hibiscus</taxon>
    </lineage>
</organism>
<evidence type="ECO:0000313" key="3">
    <source>
        <dbReference type="Proteomes" id="UP001472677"/>
    </source>
</evidence>
<dbReference type="Proteomes" id="UP001472677">
    <property type="component" value="Unassembled WGS sequence"/>
</dbReference>
<reference evidence="2 3" key="1">
    <citation type="journal article" date="2024" name="G3 (Bethesda)">
        <title>Genome assembly of Hibiscus sabdariffa L. provides insights into metabolisms of medicinal natural products.</title>
        <authorList>
            <person name="Kim T."/>
        </authorList>
    </citation>
    <scope>NUCLEOTIDE SEQUENCE [LARGE SCALE GENOMIC DNA]</scope>
    <source>
        <strain evidence="2">TK-2024</strain>
        <tissue evidence="2">Old leaves</tissue>
    </source>
</reference>
<feature type="region of interest" description="Disordered" evidence="1">
    <location>
        <begin position="1"/>
        <end position="67"/>
    </location>
</feature>
<protein>
    <submittedName>
        <fullName evidence="2">Uncharacterized protein</fullName>
    </submittedName>
</protein>
<keyword evidence="3" id="KW-1185">Reference proteome</keyword>
<proteinExistence type="predicted"/>
<evidence type="ECO:0000256" key="1">
    <source>
        <dbReference type="SAM" id="MobiDB-lite"/>
    </source>
</evidence>